<feature type="region of interest" description="Disordered" evidence="1">
    <location>
        <begin position="1"/>
        <end position="61"/>
    </location>
</feature>
<protein>
    <submittedName>
        <fullName evidence="2">Uncharacterized protein</fullName>
    </submittedName>
</protein>
<accession>A0A4Y3WTW3</accession>
<feature type="compositionally biased region" description="Basic and acidic residues" evidence="1">
    <location>
        <begin position="34"/>
        <end position="43"/>
    </location>
</feature>
<organism evidence="2 3">
    <name type="scientific">Pseudonocardia hydrocarbonoxydans</name>
    <dbReference type="NCBI Taxonomy" id="76726"/>
    <lineage>
        <taxon>Bacteria</taxon>
        <taxon>Bacillati</taxon>
        <taxon>Actinomycetota</taxon>
        <taxon>Actinomycetes</taxon>
        <taxon>Pseudonocardiales</taxon>
        <taxon>Pseudonocardiaceae</taxon>
        <taxon>Pseudonocardia</taxon>
    </lineage>
</organism>
<dbReference type="EMBL" id="BJNG01000030">
    <property type="protein sequence ID" value="GEC21189.1"/>
    <property type="molecule type" value="Genomic_DNA"/>
</dbReference>
<comment type="caution">
    <text evidence="2">The sequence shown here is derived from an EMBL/GenBank/DDBJ whole genome shotgun (WGS) entry which is preliminary data.</text>
</comment>
<dbReference type="AlphaFoldDB" id="A0A4Y3WTW3"/>
<evidence type="ECO:0000313" key="2">
    <source>
        <dbReference type="EMBL" id="GEC21189.1"/>
    </source>
</evidence>
<sequence>MRWLGIDPETAPSDDSRRALPIPPDIHASRPRGHPRDRDRDVTYRVTPAHAPSRVTGPPRP</sequence>
<evidence type="ECO:0000313" key="3">
    <source>
        <dbReference type="Proteomes" id="UP000320338"/>
    </source>
</evidence>
<dbReference type="Proteomes" id="UP000320338">
    <property type="component" value="Unassembled WGS sequence"/>
</dbReference>
<reference evidence="2 3" key="1">
    <citation type="submission" date="2019-06" db="EMBL/GenBank/DDBJ databases">
        <title>Whole genome shotgun sequence of Pseudonocardia hydrocarbonoxydans NBRC 14498.</title>
        <authorList>
            <person name="Hosoyama A."/>
            <person name="Uohara A."/>
            <person name="Ohji S."/>
            <person name="Ichikawa N."/>
        </authorList>
    </citation>
    <scope>NUCLEOTIDE SEQUENCE [LARGE SCALE GENOMIC DNA]</scope>
    <source>
        <strain evidence="2 3">NBRC 14498</strain>
    </source>
</reference>
<evidence type="ECO:0000256" key="1">
    <source>
        <dbReference type="SAM" id="MobiDB-lite"/>
    </source>
</evidence>
<keyword evidence="3" id="KW-1185">Reference proteome</keyword>
<name>A0A4Y3WTW3_9PSEU</name>
<proteinExistence type="predicted"/>
<gene>
    <name evidence="2" type="ORF">PHY01_34720</name>
</gene>